<sequence length="236" mass="23122">MLVEIAVQDLAGAATAAEAGADRLELCTGLSTGGLTPSAGLIASVVTVGLPVRVLVRCREGDFAYLDEEIGLMAEDIRRSRDLGASGVVVGAVHRLGGRPRLDRAALSRLVGAAEGLPTVLHRASDVVGPTDTAETLAETGIAEVLTSGGGSTVAEGMAGLGRLAGLLGGDRIIAGGGLAVADVAELATFGVGAVHASASRSVTGGPTGPGAATGRSVTAAERVAALVAAVREVSA</sequence>
<gene>
    <name evidence="2" type="primary">cutC</name>
    <name evidence="3" type="ORF">CGZ94_03610</name>
</gene>
<dbReference type="RefSeq" id="WP_094404767.1">
    <property type="nucleotide sequence ID" value="NZ_NMVO01000002.1"/>
</dbReference>
<dbReference type="Gene3D" id="3.20.20.380">
    <property type="entry name" value="Copper homeostasis (CutC) domain"/>
    <property type="match status" value="1"/>
</dbReference>
<dbReference type="GO" id="GO:0005507">
    <property type="term" value="F:copper ion binding"/>
    <property type="evidence" value="ECO:0007669"/>
    <property type="project" value="TreeGrafter"/>
</dbReference>
<dbReference type="GO" id="GO:0005737">
    <property type="term" value="C:cytoplasm"/>
    <property type="evidence" value="ECO:0007669"/>
    <property type="project" value="UniProtKB-SubCell"/>
</dbReference>
<evidence type="ECO:0000256" key="1">
    <source>
        <dbReference type="ARBA" id="ARBA00007768"/>
    </source>
</evidence>
<dbReference type="PANTHER" id="PTHR12598:SF0">
    <property type="entry name" value="COPPER HOMEOSTASIS PROTEIN CUTC HOMOLOG"/>
    <property type="match status" value="1"/>
</dbReference>
<name>A0A255GLN5_9ACTN</name>
<evidence type="ECO:0000313" key="4">
    <source>
        <dbReference type="Proteomes" id="UP000215896"/>
    </source>
</evidence>
<evidence type="ECO:0000313" key="3">
    <source>
        <dbReference type="EMBL" id="OYO16729.1"/>
    </source>
</evidence>
<comment type="caution">
    <text evidence="2">Once thought to be involved in copper homeostasis, experiments in E.coli have shown this is not the case.</text>
</comment>
<evidence type="ECO:0000256" key="2">
    <source>
        <dbReference type="HAMAP-Rule" id="MF_00795"/>
    </source>
</evidence>
<dbReference type="HAMAP" id="MF_00795">
    <property type="entry name" value="CutC"/>
    <property type="match status" value="1"/>
</dbReference>
<dbReference type="InterPro" id="IPR036822">
    <property type="entry name" value="CutC-like_dom_sf"/>
</dbReference>
<dbReference type="Proteomes" id="UP000215896">
    <property type="component" value="Unassembled WGS sequence"/>
</dbReference>
<comment type="caution">
    <text evidence="3">The sequence shown here is derived from an EMBL/GenBank/DDBJ whole genome shotgun (WGS) entry which is preliminary data.</text>
</comment>
<dbReference type="Pfam" id="PF03932">
    <property type="entry name" value="CutC"/>
    <property type="match status" value="1"/>
</dbReference>
<keyword evidence="4" id="KW-1185">Reference proteome</keyword>
<proteinExistence type="inferred from homology"/>
<dbReference type="InterPro" id="IPR005627">
    <property type="entry name" value="CutC-like"/>
</dbReference>
<dbReference type="EMBL" id="NMVO01000002">
    <property type="protein sequence ID" value="OYO16729.1"/>
    <property type="molecule type" value="Genomic_DNA"/>
</dbReference>
<keyword evidence="2" id="KW-0963">Cytoplasm</keyword>
<dbReference type="OrthoDB" id="9815677at2"/>
<reference evidence="3 4" key="1">
    <citation type="submission" date="2017-07" db="EMBL/GenBank/DDBJ databases">
        <title>Draft whole genome sequences of clinical Proprionibacteriaceae strains.</title>
        <authorList>
            <person name="Bernier A.-M."/>
            <person name="Bernard K."/>
            <person name="Domingo M.-C."/>
        </authorList>
    </citation>
    <scope>NUCLEOTIDE SEQUENCE [LARGE SCALE GENOMIC DNA]</scope>
    <source>
        <strain evidence="3 4">NML 030167</strain>
    </source>
</reference>
<accession>A0A255GLN5</accession>
<dbReference type="PANTHER" id="PTHR12598">
    <property type="entry name" value="COPPER HOMEOSTASIS PROTEIN CUTC"/>
    <property type="match status" value="1"/>
</dbReference>
<comment type="similarity">
    <text evidence="1 2">Belongs to the CutC family.</text>
</comment>
<dbReference type="AlphaFoldDB" id="A0A255GLN5"/>
<comment type="subcellular location">
    <subcellularLocation>
        <location evidence="2">Cytoplasm</location>
    </subcellularLocation>
</comment>
<dbReference type="SUPFAM" id="SSF110395">
    <property type="entry name" value="CutC-like"/>
    <property type="match status" value="1"/>
</dbReference>
<protein>
    <recommendedName>
        <fullName evidence="2">PF03932 family protein CutC</fullName>
    </recommendedName>
</protein>
<organism evidence="3 4">
    <name type="scientific">Enemella evansiae</name>
    <dbReference type="NCBI Taxonomy" id="2016499"/>
    <lineage>
        <taxon>Bacteria</taxon>
        <taxon>Bacillati</taxon>
        <taxon>Actinomycetota</taxon>
        <taxon>Actinomycetes</taxon>
        <taxon>Propionibacteriales</taxon>
        <taxon>Propionibacteriaceae</taxon>
        <taxon>Enemella</taxon>
    </lineage>
</organism>